<dbReference type="SUPFAM" id="SSF55068">
    <property type="entry name" value="Peptide methionine sulfoxide reductase"/>
    <property type="match status" value="1"/>
</dbReference>
<dbReference type="GO" id="GO:0033744">
    <property type="term" value="F:L-methionine:thioredoxin-disulfide S-oxidoreductase activity"/>
    <property type="evidence" value="ECO:0007669"/>
    <property type="project" value="RHEA"/>
</dbReference>
<proteinExistence type="inferred from homology"/>
<protein>
    <recommendedName>
        <fullName evidence="4">Peptide methionine sulfoxide reductase MsrA</fullName>
        <shortName evidence="4">Protein-methionine-S-oxide reductase</shortName>
        <ecNumber evidence="4">1.8.4.11</ecNumber>
    </recommendedName>
    <alternativeName>
        <fullName evidence="4">Peptide-methionine (S)-S-oxide reductase</fullName>
        <shortName evidence="4">Peptide Met(O) reductase</shortName>
    </alternativeName>
</protein>
<dbReference type="HAMAP" id="MF_01401">
    <property type="entry name" value="MsrA"/>
    <property type="match status" value="1"/>
</dbReference>
<dbReference type="EC" id="1.8.4.11" evidence="4"/>
<feature type="domain" description="Peptide methionine sulphoxide reductase MsrA" evidence="5">
    <location>
        <begin position="4"/>
        <end position="155"/>
    </location>
</feature>
<dbReference type="Proteomes" id="UP000190023">
    <property type="component" value="Unassembled WGS sequence"/>
</dbReference>
<evidence type="ECO:0000256" key="4">
    <source>
        <dbReference type="HAMAP-Rule" id="MF_01401"/>
    </source>
</evidence>
<dbReference type="InterPro" id="IPR036509">
    <property type="entry name" value="Met_Sox_Rdtase_MsrA_sf"/>
</dbReference>
<dbReference type="STRING" id="123822.B0188_03355"/>
<feature type="active site" evidence="4">
    <location>
        <position position="11"/>
    </location>
</feature>
<comment type="catalytic activity">
    <reaction evidence="2 4">
        <text>L-methionyl-[protein] + [thioredoxin]-disulfide + H2O = L-methionyl-(S)-S-oxide-[protein] + [thioredoxin]-dithiol</text>
        <dbReference type="Rhea" id="RHEA:14217"/>
        <dbReference type="Rhea" id="RHEA-COMP:10698"/>
        <dbReference type="Rhea" id="RHEA-COMP:10700"/>
        <dbReference type="Rhea" id="RHEA-COMP:12313"/>
        <dbReference type="Rhea" id="RHEA-COMP:12315"/>
        <dbReference type="ChEBI" id="CHEBI:15377"/>
        <dbReference type="ChEBI" id="CHEBI:16044"/>
        <dbReference type="ChEBI" id="CHEBI:29950"/>
        <dbReference type="ChEBI" id="CHEBI:44120"/>
        <dbReference type="ChEBI" id="CHEBI:50058"/>
        <dbReference type="EC" id="1.8.4.11"/>
    </reaction>
</comment>
<evidence type="ECO:0000259" key="5">
    <source>
        <dbReference type="Pfam" id="PF01625"/>
    </source>
</evidence>
<dbReference type="AlphaFoldDB" id="A0A1T0B732"/>
<keyword evidence="1 4" id="KW-0560">Oxidoreductase</keyword>
<dbReference type="GO" id="GO:0008113">
    <property type="term" value="F:peptide-methionine (S)-S-oxide reductase activity"/>
    <property type="evidence" value="ECO:0007669"/>
    <property type="project" value="UniProtKB-UniRule"/>
</dbReference>
<dbReference type="NCBIfam" id="TIGR00401">
    <property type="entry name" value="msrA"/>
    <property type="match status" value="1"/>
</dbReference>
<dbReference type="Gene3D" id="3.30.1060.10">
    <property type="entry name" value="Peptide methionine sulphoxide reductase MsrA"/>
    <property type="match status" value="1"/>
</dbReference>
<accession>A0A1T0B732</accession>
<evidence type="ECO:0000313" key="7">
    <source>
        <dbReference type="Proteomes" id="UP000190023"/>
    </source>
</evidence>
<reference evidence="6 7" key="1">
    <citation type="submission" date="2017-02" db="EMBL/GenBank/DDBJ databases">
        <title>Draft genome sequence of Haemophilus felis CCUG 31170 type strain.</title>
        <authorList>
            <person name="Engstrom-Jakobsson H."/>
            <person name="Salva-Serra F."/>
            <person name="Thorell K."/>
            <person name="Gonzales-Siles L."/>
            <person name="Karlsson R."/>
            <person name="Boulund F."/>
            <person name="Engstrand L."/>
            <person name="Kristiansson E."/>
            <person name="Moore E."/>
        </authorList>
    </citation>
    <scope>NUCLEOTIDE SEQUENCE [LARGE SCALE GENOMIC DNA]</scope>
    <source>
        <strain evidence="6 7">CCUG 31170</strain>
    </source>
</reference>
<evidence type="ECO:0000256" key="1">
    <source>
        <dbReference type="ARBA" id="ARBA00023002"/>
    </source>
</evidence>
<dbReference type="PANTHER" id="PTHR43774">
    <property type="entry name" value="PEPTIDE METHIONINE SULFOXIDE REDUCTASE"/>
    <property type="match status" value="1"/>
</dbReference>
<comment type="caution">
    <text evidence="6">The sequence shown here is derived from an EMBL/GenBank/DDBJ whole genome shotgun (WGS) entry which is preliminary data.</text>
</comment>
<dbReference type="Pfam" id="PF01625">
    <property type="entry name" value="PMSR"/>
    <property type="match status" value="1"/>
</dbReference>
<dbReference type="PANTHER" id="PTHR43774:SF1">
    <property type="entry name" value="PEPTIDE METHIONINE SULFOXIDE REDUCTASE MSRA 2"/>
    <property type="match status" value="1"/>
</dbReference>
<name>A0A1T0B732_9PAST</name>
<sequence length="176" mass="19901">MTQQAIFAAGCFWCVEAVFSHIKGVSRATSGYINGTTENPTYKEVCTGDTGHAEAVLIEFDPSLISYETLLNIFFSIHNPTEVNRQGNDVGTQYRTGIYYLDEQQKQLAEQKIAALQPHFEQKIVTEICAAQTFYPAEDYHQGYLLQNPQNSYCNLVATPKFLKAKVKFAELWKEN</sequence>
<gene>
    <name evidence="4" type="primary">msrA</name>
    <name evidence="6" type="ORF">B0188_03355</name>
</gene>
<comment type="catalytic activity">
    <reaction evidence="3 4">
        <text>[thioredoxin]-disulfide + L-methionine + H2O = L-methionine (S)-S-oxide + [thioredoxin]-dithiol</text>
        <dbReference type="Rhea" id="RHEA:19993"/>
        <dbReference type="Rhea" id="RHEA-COMP:10698"/>
        <dbReference type="Rhea" id="RHEA-COMP:10700"/>
        <dbReference type="ChEBI" id="CHEBI:15377"/>
        <dbReference type="ChEBI" id="CHEBI:29950"/>
        <dbReference type="ChEBI" id="CHEBI:50058"/>
        <dbReference type="ChEBI" id="CHEBI:57844"/>
        <dbReference type="ChEBI" id="CHEBI:58772"/>
        <dbReference type="EC" id="1.8.4.11"/>
    </reaction>
</comment>
<organism evidence="6 7">
    <name type="scientific">[Haemophilus] felis</name>
    <dbReference type="NCBI Taxonomy" id="123822"/>
    <lineage>
        <taxon>Bacteria</taxon>
        <taxon>Pseudomonadati</taxon>
        <taxon>Pseudomonadota</taxon>
        <taxon>Gammaproteobacteria</taxon>
        <taxon>Pasteurellales</taxon>
        <taxon>Pasteurellaceae</taxon>
    </lineage>
</organism>
<dbReference type="InterPro" id="IPR002569">
    <property type="entry name" value="Met_Sox_Rdtase_MsrA_dom"/>
</dbReference>
<evidence type="ECO:0000256" key="2">
    <source>
        <dbReference type="ARBA" id="ARBA00047806"/>
    </source>
</evidence>
<dbReference type="EMBL" id="MUYB01000012">
    <property type="protein sequence ID" value="OOS05826.1"/>
    <property type="molecule type" value="Genomic_DNA"/>
</dbReference>
<comment type="similarity">
    <text evidence="4">Belongs to the MsrA Met sulfoxide reductase family.</text>
</comment>
<evidence type="ECO:0000256" key="3">
    <source>
        <dbReference type="ARBA" id="ARBA00048782"/>
    </source>
</evidence>
<evidence type="ECO:0000313" key="6">
    <source>
        <dbReference type="EMBL" id="OOS05826.1"/>
    </source>
</evidence>
<keyword evidence="7" id="KW-1185">Reference proteome</keyword>
<dbReference type="OrthoDB" id="4174719at2"/>
<comment type="function">
    <text evidence="4">Has an important function as a repair enzyme for proteins that have been inactivated by oxidation. Catalyzes the reversible oxidation-reduction of methionine sulfoxide in proteins to methionine.</text>
</comment>